<evidence type="ECO:0000256" key="4">
    <source>
        <dbReference type="ARBA" id="ARBA00015388"/>
    </source>
</evidence>
<feature type="transmembrane region" description="Helical" evidence="8">
    <location>
        <begin position="210"/>
        <end position="230"/>
    </location>
</feature>
<proteinExistence type="inferred from homology"/>
<evidence type="ECO:0000256" key="1">
    <source>
        <dbReference type="ARBA" id="ARBA00002957"/>
    </source>
</evidence>
<dbReference type="InterPro" id="IPR007603">
    <property type="entry name" value="Choline_transptr-like"/>
</dbReference>
<dbReference type="Proteomes" id="UP001479436">
    <property type="component" value="Unassembled WGS sequence"/>
</dbReference>
<evidence type="ECO:0000256" key="2">
    <source>
        <dbReference type="ARBA" id="ARBA00004141"/>
    </source>
</evidence>
<evidence type="ECO:0000256" key="7">
    <source>
        <dbReference type="ARBA" id="ARBA00023136"/>
    </source>
</evidence>
<dbReference type="EMBL" id="JASJQH010008214">
    <property type="protein sequence ID" value="KAK9694306.1"/>
    <property type="molecule type" value="Genomic_DNA"/>
</dbReference>
<dbReference type="Pfam" id="PF04515">
    <property type="entry name" value="Choline_transpo"/>
    <property type="match status" value="1"/>
</dbReference>
<keyword evidence="5 8" id="KW-0812">Transmembrane</keyword>
<evidence type="ECO:0000256" key="3">
    <source>
        <dbReference type="ARBA" id="ARBA00007168"/>
    </source>
</evidence>
<dbReference type="PANTHER" id="PTHR12385">
    <property type="entry name" value="CHOLINE TRANSPORTER-LIKE (SLC FAMILY 44)"/>
    <property type="match status" value="1"/>
</dbReference>
<protein>
    <recommendedName>
        <fullName evidence="4 8">Protein PNS1</fullName>
    </recommendedName>
</protein>
<comment type="similarity">
    <text evidence="3 8">Belongs to the CTL (choline transporter-like) family.</text>
</comment>
<evidence type="ECO:0000256" key="6">
    <source>
        <dbReference type="ARBA" id="ARBA00022989"/>
    </source>
</evidence>
<accession>A0ABR2VQT4</accession>
<reference evidence="9 10" key="1">
    <citation type="submission" date="2023-04" db="EMBL/GenBank/DDBJ databases">
        <title>Genome of Basidiobolus ranarum AG-B5.</title>
        <authorList>
            <person name="Stajich J.E."/>
            <person name="Carter-House D."/>
            <person name="Gryganskyi A."/>
        </authorList>
    </citation>
    <scope>NUCLEOTIDE SEQUENCE [LARGE SCALE GENOMIC DNA]</scope>
    <source>
        <strain evidence="9 10">AG-B5</strain>
    </source>
</reference>
<evidence type="ECO:0000256" key="5">
    <source>
        <dbReference type="ARBA" id="ARBA00022692"/>
    </source>
</evidence>
<dbReference type="PANTHER" id="PTHR12385:SF4">
    <property type="entry name" value="PROTEIN PNS1"/>
    <property type="match status" value="1"/>
</dbReference>
<sequence length="270" mass="29838">MGSYQFFGGLPCSTSYDNSTGASTTSCTNIVLTLILLYSIFTFYWTSQVIKYMIHVTVAGVFSSHYLSFNNGGARLPSIRNFARAATTSFGSICYGSLVLPSIRSWMSLASSFSPNDTIYSTRLYSFFVESAKHVNLYGFTHIAIYGKPYCLAAQDSWKLIHEKKVVIALKRGLIGNILILVNFLLGTLTGLFTYLYLILSTPAINHQHTLITCLTLYSGMVGFSFFNLISEWIQAGNIATFVAVTEDLESFSNTNPDLLELIEKEGGVN</sequence>
<keyword evidence="7 8" id="KW-0472">Membrane</keyword>
<evidence type="ECO:0000313" key="10">
    <source>
        <dbReference type="Proteomes" id="UP001479436"/>
    </source>
</evidence>
<comment type="function">
    <text evidence="1 8">Probably involved in transport through the plasma membrane.</text>
</comment>
<keyword evidence="10" id="KW-1185">Reference proteome</keyword>
<evidence type="ECO:0000313" key="9">
    <source>
        <dbReference type="EMBL" id="KAK9694306.1"/>
    </source>
</evidence>
<comment type="subcellular location">
    <subcellularLocation>
        <location evidence="8">Cell membrane</location>
        <topology evidence="8">Multi-pass membrane protein</topology>
    </subcellularLocation>
    <subcellularLocation>
        <location evidence="2">Membrane</location>
        <topology evidence="2">Multi-pass membrane protein</topology>
    </subcellularLocation>
</comment>
<keyword evidence="6 8" id="KW-1133">Transmembrane helix</keyword>
<name>A0ABR2VQT4_9FUNG</name>
<evidence type="ECO:0000256" key="8">
    <source>
        <dbReference type="RuleBase" id="RU368066"/>
    </source>
</evidence>
<feature type="transmembrane region" description="Helical" evidence="8">
    <location>
        <begin position="20"/>
        <end position="45"/>
    </location>
</feature>
<feature type="transmembrane region" description="Helical" evidence="8">
    <location>
        <begin position="174"/>
        <end position="198"/>
    </location>
</feature>
<organism evidence="9 10">
    <name type="scientific">Basidiobolus ranarum</name>
    <dbReference type="NCBI Taxonomy" id="34480"/>
    <lineage>
        <taxon>Eukaryota</taxon>
        <taxon>Fungi</taxon>
        <taxon>Fungi incertae sedis</taxon>
        <taxon>Zoopagomycota</taxon>
        <taxon>Entomophthoromycotina</taxon>
        <taxon>Basidiobolomycetes</taxon>
        <taxon>Basidiobolales</taxon>
        <taxon>Basidiobolaceae</taxon>
        <taxon>Basidiobolus</taxon>
    </lineage>
</organism>
<comment type="caution">
    <text evidence="9">The sequence shown here is derived from an EMBL/GenBank/DDBJ whole genome shotgun (WGS) entry which is preliminary data.</text>
</comment>
<gene>
    <name evidence="9" type="primary">PNS1_4</name>
    <name evidence="9" type="ORF">K7432_013473</name>
</gene>
<comment type="caution">
    <text evidence="8">Lacks conserved residue(s) required for the propagation of feature annotation.</text>
</comment>